<dbReference type="SUPFAM" id="SSF57850">
    <property type="entry name" value="RING/U-box"/>
    <property type="match status" value="1"/>
</dbReference>
<dbReference type="GO" id="GO:0008270">
    <property type="term" value="F:zinc ion binding"/>
    <property type="evidence" value="ECO:0007669"/>
    <property type="project" value="UniProtKB-KW"/>
</dbReference>
<dbReference type="InterPro" id="IPR015154">
    <property type="entry name" value="EF-hand_dom_typ2"/>
</dbReference>
<dbReference type="GO" id="GO:0099536">
    <property type="term" value="P:synaptic signaling"/>
    <property type="evidence" value="ECO:0007669"/>
    <property type="project" value="TreeGrafter"/>
</dbReference>
<reference evidence="6 7" key="1">
    <citation type="submission" date="2024-04" db="EMBL/GenBank/DDBJ databases">
        <authorList>
            <person name="Waldvogel A.-M."/>
            <person name="Schoenle A."/>
        </authorList>
    </citation>
    <scope>NUCLEOTIDE SEQUENCE [LARGE SCALE GENOMIC DNA]</scope>
</reference>
<dbReference type="Pfam" id="PF09068">
    <property type="entry name" value="EF-hand_2"/>
    <property type="match status" value="1"/>
</dbReference>
<feature type="domain" description="ZZ-type" evidence="5">
    <location>
        <begin position="239"/>
        <end position="295"/>
    </location>
</feature>
<dbReference type="GO" id="GO:0045202">
    <property type="term" value="C:synapse"/>
    <property type="evidence" value="ECO:0007669"/>
    <property type="project" value="TreeGrafter"/>
</dbReference>
<dbReference type="AlphaFoldDB" id="A0AAV2K5J5"/>
<dbReference type="Pfam" id="PF09069">
    <property type="entry name" value="EF-hand_3"/>
    <property type="match status" value="1"/>
</dbReference>
<evidence type="ECO:0000256" key="1">
    <source>
        <dbReference type="ARBA" id="ARBA00022723"/>
    </source>
</evidence>
<dbReference type="Gene3D" id="1.10.238.10">
    <property type="entry name" value="EF-hand"/>
    <property type="match status" value="2"/>
</dbReference>
<dbReference type="InterPro" id="IPR000433">
    <property type="entry name" value="Znf_ZZ"/>
</dbReference>
<evidence type="ECO:0000313" key="6">
    <source>
        <dbReference type="EMBL" id="CAL1585215.1"/>
    </source>
</evidence>
<sequence length="398" mass="44457">MVRMEDGGLRDRGPGPESQQILVELGEQNFDGIVLSTYRTACKLRFLQKRCNLHLIDIYHVIEAVRDAGLNTVQVHAGISVTRLENLVSSLFNQLSKRLPTTHTINPRESTLLLVQLILASVDSDPEGRLTVLSVKALLSVLCGGRLIDKLRYVFSQVSDSHGVLVLPKFDIFLREVLKLPTAVHEGPSFGYSLSLCRSCFPQQKRVMLNMFLDIVSDPPQCLLWLPLMHRMADVEPVYHPVSCSYCRSNGMTGFRYCCLRCRGYQLCQNCFWRGNTSGSHSRQHQMKEHSSWKSSASKFGRALGKTLGCVSSREPPHPEYPEEPERTLNLSNIVPTRPIGSEGEELMLSPVLPESSKSLSAAQRMNVEHALIAAYVNRLQGSPTVGSAGRQDQEPTR</sequence>
<accession>A0AAV2K5J5</accession>
<evidence type="ECO:0000256" key="4">
    <source>
        <dbReference type="PROSITE-ProRule" id="PRU00228"/>
    </source>
</evidence>
<dbReference type="PROSITE" id="PS50135">
    <property type="entry name" value="ZF_ZZ_2"/>
    <property type="match status" value="1"/>
</dbReference>
<keyword evidence="1" id="KW-0479">Metal-binding</keyword>
<dbReference type="InterPro" id="IPR043145">
    <property type="entry name" value="Znf_ZZ_sf"/>
</dbReference>
<dbReference type="InterPro" id="IPR015153">
    <property type="entry name" value="EF-hand_dom_typ1"/>
</dbReference>
<dbReference type="InterPro" id="IPR050774">
    <property type="entry name" value="KCMF1/Dystrophin"/>
</dbReference>
<evidence type="ECO:0000256" key="3">
    <source>
        <dbReference type="ARBA" id="ARBA00022833"/>
    </source>
</evidence>
<dbReference type="InterPro" id="IPR011992">
    <property type="entry name" value="EF-hand-dom_pair"/>
</dbReference>
<dbReference type="SUPFAM" id="SSF47473">
    <property type="entry name" value="EF-hand"/>
    <property type="match status" value="2"/>
</dbReference>
<evidence type="ECO:0000313" key="7">
    <source>
        <dbReference type="Proteomes" id="UP001497482"/>
    </source>
</evidence>
<keyword evidence="2 4" id="KW-0863">Zinc-finger</keyword>
<keyword evidence="3" id="KW-0862">Zinc</keyword>
<dbReference type="Proteomes" id="UP001497482">
    <property type="component" value="Chromosome 17"/>
</dbReference>
<keyword evidence="7" id="KW-1185">Reference proteome</keyword>
<name>A0AAV2K5J5_KNICA</name>
<evidence type="ECO:0000259" key="5">
    <source>
        <dbReference type="PROSITE" id="PS50135"/>
    </source>
</evidence>
<dbReference type="Gene3D" id="3.30.60.90">
    <property type="match status" value="1"/>
</dbReference>
<dbReference type="PANTHER" id="PTHR12268:SF22">
    <property type="entry name" value="DYSTROBREVIN BETA"/>
    <property type="match status" value="1"/>
</dbReference>
<gene>
    <name evidence="6" type="ORF">KC01_LOCUS15458</name>
</gene>
<proteinExistence type="predicted"/>
<dbReference type="GO" id="GO:0005886">
    <property type="term" value="C:plasma membrane"/>
    <property type="evidence" value="ECO:0007669"/>
    <property type="project" value="TreeGrafter"/>
</dbReference>
<protein>
    <recommendedName>
        <fullName evidence="5">ZZ-type domain-containing protein</fullName>
    </recommendedName>
</protein>
<dbReference type="PROSITE" id="PS01357">
    <property type="entry name" value="ZF_ZZ_1"/>
    <property type="match status" value="1"/>
</dbReference>
<organism evidence="6 7">
    <name type="scientific">Knipowitschia caucasica</name>
    <name type="common">Caucasian dwarf goby</name>
    <name type="synonym">Pomatoschistus caucasicus</name>
    <dbReference type="NCBI Taxonomy" id="637954"/>
    <lineage>
        <taxon>Eukaryota</taxon>
        <taxon>Metazoa</taxon>
        <taxon>Chordata</taxon>
        <taxon>Craniata</taxon>
        <taxon>Vertebrata</taxon>
        <taxon>Euteleostomi</taxon>
        <taxon>Actinopterygii</taxon>
        <taxon>Neopterygii</taxon>
        <taxon>Teleostei</taxon>
        <taxon>Neoteleostei</taxon>
        <taxon>Acanthomorphata</taxon>
        <taxon>Gobiaria</taxon>
        <taxon>Gobiiformes</taxon>
        <taxon>Gobioidei</taxon>
        <taxon>Gobiidae</taxon>
        <taxon>Gobiinae</taxon>
        <taxon>Knipowitschia</taxon>
    </lineage>
</organism>
<dbReference type="Pfam" id="PF00569">
    <property type="entry name" value="ZZ"/>
    <property type="match status" value="1"/>
</dbReference>
<dbReference type="CDD" id="cd16244">
    <property type="entry name" value="EFh_DTN"/>
    <property type="match status" value="1"/>
</dbReference>
<dbReference type="EMBL" id="OZ035839">
    <property type="protein sequence ID" value="CAL1585215.1"/>
    <property type="molecule type" value="Genomic_DNA"/>
</dbReference>
<dbReference type="SMART" id="SM00291">
    <property type="entry name" value="ZnF_ZZ"/>
    <property type="match status" value="1"/>
</dbReference>
<evidence type="ECO:0000256" key="2">
    <source>
        <dbReference type="ARBA" id="ARBA00022771"/>
    </source>
</evidence>
<dbReference type="PANTHER" id="PTHR12268">
    <property type="entry name" value="E3 UBIQUITIN-PROTEIN LIGASE KCMF1"/>
    <property type="match status" value="1"/>
</dbReference>